<dbReference type="PANTHER" id="PTHR24198:SF165">
    <property type="entry name" value="ANKYRIN REPEAT-CONTAINING PROTEIN-RELATED"/>
    <property type="match status" value="1"/>
</dbReference>
<dbReference type="AlphaFoldDB" id="K1PQ97"/>
<dbReference type="InParanoid" id="K1PQ97"/>
<organism evidence="4">
    <name type="scientific">Magallana gigas</name>
    <name type="common">Pacific oyster</name>
    <name type="synonym">Crassostrea gigas</name>
    <dbReference type="NCBI Taxonomy" id="29159"/>
    <lineage>
        <taxon>Eukaryota</taxon>
        <taxon>Metazoa</taxon>
        <taxon>Spiralia</taxon>
        <taxon>Lophotrochozoa</taxon>
        <taxon>Mollusca</taxon>
        <taxon>Bivalvia</taxon>
        <taxon>Autobranchia</taxon>
        <taxon>Pteriomorphia</taxon>
        <taxon>Ostreida</taxon>
        <taxon>Ostreoidea</taxon>
        <taxon>Ostreidae</taxon>
        <taxon>Magallana</taxon>
    </lineage>
</organism>
<dbReference type="PROSITE" id="PS50088">
    <property type="entry name" value="ANK_REPEAT"/>
    <property type="match status" value="10"/>
</dbReference>
<dbReference type="HOGENOM" id="CLU_004750_0_0_1"/>
<reference evidence="4" key="1">
    <citation type="journal article" date="2012" name="Nature">
        <title>The oyster genome reveals stress adaptation and complexity of shell formation.</title>
        <authorList>
            <person name="Zhang G."/>
            <person name="Fang X."/>
            <person name="Guo X."/>
            <person name="Li L."/>
            <person name="Luo R."/>
            <person name="Xu F."/>
            <person name="Yang P."/>
            <person name="Zhang L."/>
            <person name="Wang X."/>
            <person name="Qi H."/>
            <person name="Xiong Z."/>
            <person name="Que H."/>
            <person name="Xie Y."/>
            <person name="Holland P.W."/>
            <person name="Paps J."/>
            <person name="Zhu Y."/>
            <person name="Wu F."/>
            <person name="Chen Y."/>
            <person name="Wang J."/>
            <person name="Peng C."/>
            <person name="Meng J."/>
            <person name="Yang L."/>
            <person name="Liu J."/>
            <person name="Wen B."/>
            <person name="Zhang N."/>
            <person name="Huang Z."/>
            <person name="Zhu Q."/>
            <person name="Feng Y."/>
            <person name="Mount A."/>
            <person name="Hedgecock D."/>
            <person name="Xu Z."/>
            <person name="Liu Y."/>
            <person name="Domazet-Loso T."/>
            <person name="Du Y."/>
            <person name="Sun X."/>
            <person name="Zhang S."/>
            <person name="Liu B."/>
            <person name="Cheng P."/>
            <person name="Jiang X."/>
            <person name="Li J."/>
            <person name="Fan D."/>
            <person name="Wang W."/>
            <person name="Fu W."/>
            <person name="Wang T."/>
            <person name="Wang B."/>
            <person name="Zhang J."/>
            <person name="Peng Z."/>
            <person name="Li Y."/>
            <person name="Li N."/>
            <person name="Wang J."/>
            <person name="Chen M."/>
            <person name="He Y."/>
            <person name="Tan F."/>
            <person name="Song X."/>
            <person name="Zheng Q."/>
            <person name="Huang R."/>
            <person name="Yang H."/>
            <person name="Du X."/>
            <person name="Chen L."/>
            <person name="Yang M."/>
            <person name="Gaffney P.M."/>
            <person name="Wang S."/>
            <person name="Luo L."/>
            <person name="She Z."/>
            <person name="Ming Y."/>
            <person name="Huang W."/>
            <person name="Zhang S."/>
            <person name="Huang B."/>
            <person name="Zhang Y."/>
            <person name="Qu T."/>
            <person name="Ni P."/>
            <person name="Miao G."/>
            <person name="Wang J."/>
            <person name="Wang Q."/>
            <person name="Steinberg C.E."/>
            <person name="Wang H."/>
            <person name="Li N."/>
            <person name="Qian L."/>
            <person name="Zhang G."/>
            <person name="Li Y."/>
            <person name="Yang H."/>
            <person name="Liu X."/>
            <person name="Wang J."/>
            <person name="Yin Y."/>
            <person name="Wang J."/>
        </authorList>
    </citation>
    <scope>NUCLEOTIDE SEQUENCE [LARGE SCALE GENOMIC DNA]</scope>
    <source>
        <strain evidence="4">05x7-T-G4-1.051#20</strain>
    </source>
</reference>
<evidence type="ECO:0000313" key="4">
    <source>
        <dbReference type="EMBL" id="EKC26447.1"/>
    </source>
</evidence>
<name>K1PQ97_MAGGI</name>
<evidence type="ECO:0000259" key="3">
    <source>
        <dbReference type="Pfam" id="PF20720"/>
    </source>
</evidence>
<dbReference type="InterPro" id="IPR002110">
    <property type="entry name" value="Ankyrin_rpt"/>
</dbReference>
<evidence type="ECO:0000256" key="2">
    <source>
        <dbReference type="ARBA" id="ARBA00023043"/>
    </source>
</evidence>
<protein>
    <submittedName>
        <fullName evidence="4">Ankyrin-1</fullName>
    </submittedName>
</protein>
<dbReference type="EMBL" id="JH818349">
    <property type="protein sequence ID" value="EKC26447.1"/>
    <property type="molecule type" value="Genomic_DNA"/>
</dbReference>
<gene>
    <name evidence="4" type="ORF">CGI_10002923</name>
</gene>
<dbReference type="SUPFAM" id="SSF48403">
    <property type="entry name" value="Ankyrin repeat"/>
    <property type="match status" value="1"/>
</dbReference>
<dbReference type="PRINTS" id="PR01415">
    <property type="entry name" value="ANKYRIN"/>
</dbReference>
<dbReference type="Pfam" id="PF20720">
    <property type="entry name" value="nSTAND3"/>
    <property type="match status" value="1"/>
</dbReference>
<dbReference type="Pfam" id="PF12796">
    <property type="entry name" value="Ank_2"/>
    <property type="match status" value="3"/>
</dbReference>
<accession>K1PQ97</accession>
<dbReference type="SMART" id="SM00248">
    <property type="entry name" value="ANK"/>
    <property type="match status" value="12"/>
</dbReference>
<keyword evidence="1" id="KW-0677">Repeat</keyword>
<dbReference type="InterPro" id="IPR049050">
    <property type="entry name" value="nSTAND3"/>
</dbReference>
<dbReference type="InterPro" id="IPR036770">
    <property type="entry name" value="Ankyrin_rpt-contain_sf"/>
</dbReference>
<evidence type="ECO:0000256" key="1">
    <source>
        <dbReference type="ARBA" id="ARBA00022737"/>
    </source>
</evidence>
<dbReference type="CDD" id="cd00267">
    <property type="entry name" value="ABC_ATPase"/>
    <property type="match status" value="1"/>
</dbReference>
<dbReference type="SUPFAM" id="SSF52540">
    <property type="entry name" value="P-loop containing nucleoside triphosphate hydrolases"/>
    <property type="match status" value="2"/>
</dbReference>
<dbReference type="Gene3D" id="3.40.50.300">
    <property type="entry name" value="P-loop containing nucleotide triphosphate hydrolases"/>
    <property type="match status" value="1"/>
</dbReference>
<proteinExistence type="predicted"/>
<dbReference type="Pfam" id="PF00023">
    <property type="entry name" value="Ank"/>
    <property type="match status" value="3"/>
</dbReference>
<dbReference type="PANTHER" id="PTHR24198">
    <property type="entry name" value="ANKYRIN REPEAT AND PROTEIN KINASE DOMAIN-CONTAINING PROTEIN"/>
    <property type="match status" value="1"/>
</dbReference>
<dbReference type="Gene3D" id="1.25.40.20">
    <property type="entry name" value="Ankyrin repeat-containing domain"/>
    <property type="match status" value="5"/>
</dbReference>
<sequence>MCLAKEKKWDITVSKGSENQPWVSNDGCKRGKDMECTLNEAEERTSLIAGNVKSDFSTEQSNIEKAIFNQWKQDDFFFISTKACKVVEKNIKSRNLVIVTGHSGSGKSTIIHHIALKYRAQGWAVKRVKKVEDIVDEYSSSRFQKFNTICVLNDPFGKESFDELLNNSWQTYEEELKLYLKTAKLIMSCRNHIISDTRLTRFFVYQSYIVDIDENKNKLTVDEKRQILTKYTIGMNLSDKDCDKVVEVETYFPLLCKLYYSKEYYGKKDISFFTEPVTVLIEEILAFRAKDKTKYCALALLVLFNNDICVSDLLKDRDTEKKFNHTLKLCGLPENTPPSAIRDSLNSLKGCFVKTIGDKYQFNHDFVMEVTTQVFGTDYPAEIIRYADTGFLRRRVRLEDCEKHNGSFNIYLSERYIEELGERLFTELFKEHFLDVVLSPCLRNENIIELLKKKIAANPENIHMFLKRKKVTIDKQEVDDTSKNLLLTKLSFLDLEKEVSPLIALIVFCHTQISQYCFNILQQVHSSSKSNFFALILTKLFHKQKTIDDMTCYFSAMCCNGSTELINNVFKDPTKKLFAKSWKVLFPIHIVVVFHNYRLLFDMIKNGVDVNLKTIGKGGWTPLILAAGNDTQEHGNYNHEESDAERRDRTVQLLLSSEADINLCKENGTSPLFIACQNGHDSTVQLLLSKGADINLCREDKASPFFIACQNGHDSTVQLLLSKGADINLCMEDGPSPLYIACQNGHDSTVQLLHNKGADINLCMECGSSPLFIACQNGHDSTVQLLLSKGADINLCMEGGSSPLFIACQNGHDSTVQLLLSKGADTNLCMADGASPLYIACQNGYDSTVQLLLSNRADINICMENKASPLYEACQNGHDSIVQLLLREEADINLCMEDGTSPLFMACQNGHDSTVQLLLSKGADINLCMEYGASPLYMACQNGHNSTVQLLLNKGADINLCMEDGASPLFIACQKGHDSTVQLLLDHGADINSYNKDNVSPLYIAFAWRQYKTVNILLKRNADTRLSSGLNPSYLDLVDKNDSTIQYLLRKDNIYNNIYDPDSYFSLFVFCHVERMSRALFFIHFYNSKFSKCLL</sequence>
<dbReference type="PROSITE" id="PS50297">
    <property type="entry name" value="ANK_REP_REGION"/>
    <property type="match status" value="10"/>
</dbReference>
<dbReference type="InterPro" id="IPR027417">
    <property type="entry name" value="P-loop_NTPase"/>
</dbReference>
<feature type="domain" description="Novel STAND NTPase 3" evidence="3">
    <location>
        <begin position="78"/>
        <end position="231"/>
    </location>
</feature>
<keyword evidence="2" id="KW-0040">ANK repeat</keyword>